<name>J9G7P3_9ZZZZ</name>
<accession>J9G7P3</accession>
<gene>
    <name evidence="1" type="ORF">EVA_08627</name>
</gene>
<dbReference type="AlphaFoldDB" id="J9G7P3"/>
<protein>
    <submittedName>
        <fullName evidence="1">Uncharacterized protein</fullName>
    </submittedName>
</protein>
<sequence length="55" mass="6246">MKSQSKKMFKTRLSIVRHMATVARPVPRMSGKRPVLNTIKAERTKVTFKYPAANG</sequence>
<organism evidence="1">
    <name type="scientific">gut metagenome</name>
    <dbReference type="NCBI Taxonomy" id="749906"/>
    <lineage>
        <taxon>unclassified sequences</taxon>
        <taxon>metagenomes</taxon>
        <taxon>organismal metagenomes</taxon>
    </lineage>
</organism>
<comment type="caution">
    <text evidence="1">The sequence shown here is derived from an EMBL/GenBank/DDBJ whole genome shotgun (WGS) entry which is preliminary data.</text>
</comment>
<reference evidence="1" key="1">
    <citation type="journal article" date="2012" name="PLoS ONE">
        <title>Gene sets for utilization of primary and secondary nutrition supplies in the distal gut of endangered iberian lynx.</title>
        <authorList>
            <person name="Alcaide M."/>
            <person name="Messina E."/>
            <person name="Richter M."/>
            <person name="Bargiela R."/>
            <person name="Peplies J."/>
            <person name="Huws S.A."/>
            <person name="Newbold C.J."/>
            <person name="Golyshin P.N."/>
            <person name="Simon M.A."/>
            <person name="Lopez G."/>
            <person name="Yakimov M.M."/>
            <person name="Ferrer M."/>
        </authorList>
    </citation>
    <scope>NUCLEOTIDE SEQUENCE</scope>
</reference>
<proteinExistence type="predicted"/>
<evidence type="ECO:0000313" key="1">
    <source>
        <dbReference type="EMBL" id="EJX03267.1"/>
    </source>
</evidence>
<dbReference type="EMBL" id="AMCI01002229">
    <property type="protein sequence ID" value="EJX03267.1"/>
    <property type="molecule type" value="Genomic_DNA"/>
</dbReference>